<keyword evidence="2" id="KW-1133">Transmembrane helix</keyword>
<keyword evidence="6" id="KW-1185">Reference proteome</keyword>
<evidence type="ECO:0000256" key="2">
    <source>
        <dbReference type="SAM" id="Phobius"/>
    </source>
</evidence>
<proteinExistence type="predicted"/>
<dbReference type="PROSITE" id="PS50022">
    <property type="entry name" value="FA58C_3"/>
    <property type="match status" value="1"/>
</dbReference>
<comment type="caution">
    <text evidence="5">The sequence shown here is derived from an EMBL/GenBank/DDBJ whole genome shotgun (WGS) entry which is preliminary data.</text>
</comment>
<organism evidence="5 6">
    <name type="scientific">Tritrichomonas foetus</name>
    <dbReference type="NCBI Taxonomy" id="1144522"/>
    <lineage>
        <taxon>Eukaryota</taxon>
        <taxon>Metamonada</taxon>
        <taxon>Parabasalia</taxon>
        <taxon>Tritrichomonadida</taxon>
        <taxon>Tritrichomonadidae</taxon>
        <taxon>Tritrichomonas</taxon>
    </lineage>
</organism>
<reference evidence="5" key="1">
    <citation type="submission" date="2016-10" db="EMBL/GenBank/DDBJ databases">
        <authorList>
            <person name="Benchimol M."/>
            <person name="Almeida L.G."/>
            <person name="Vasconcelos A.T."/>
            <person name="Perreira-Neves A."/>
            <person name="Rosa I.A."/>
            <person name="Tasca T."/>
            <person name="Bogo M.R."/>
            <person name="de Souza W."/>
        </authorList>
    </citation>
    <scope>NUCLEOTIDE SEQUENCE [LARGE SCALE GENOMIC DNA]</scope>
    <source>
        <strain evidence="5">K</strain>
    </source>
</reference>
<evidence type="ECO:0000256" key="1">
    <source>
        <dbReference type="SAM" id="MobiDB-lite"/>
    </source>
</evidence>
<keyword evidence="2" id="KW-0472">Membrane</keyword>
<dbReference type="Gene3D" id="2.60.120.260">
    <property type="entry name" value="Galactose-binding domain-like"/>
    <property type="match status" value="2"/>
</dbReference>
<feature type="transmembrane region" description="Helical" evidence="2">
    <location>
        <begin position="1350"/>
        <end position="1374"/>
    </location>
</feature>
<dbReference type="SMART" id="SM01276">
    <property type="entry name" value="M60-like"/>
    <property type="match status" value="1"/>
</dbReference>
<dbReference type="OrthoDB" id="10688719at2759"/>
<feature type="domain" description="F5/8 type C" evidence="3">
    <location>
        <begin position="832"/>
        <end position="931"/>
    </location>
</feature>
<dbReference type="InterPro" id="IPR000421">
    <property type="entry name" value="FA58C"/>
</dbReference>
<dbReference type="SUPFAM" id="SSF49785">
    <property type="entry name" value="Galactose-binding domain-like"/>
    <property type="match status" value="2"/>
</dbReference>
<dbReference type="Pfam" id="PF00754">
    <property type="entry name" value="F5_F8_type_C"/>
    <property type="match status" value="1"/>
</dbReference>
<dbReference type="VEuPathDB" id="TrichDB:TRFO_06893"/>
<feature type="region of interest" description="Disordered" evidence="1">
    <location>
        <begin position="1008"/>
        <end position="1027"/>
    </location>
</feature>
<evidence type="ECO:0000259" key="3">
    <source>
        <dbReference type="PROSITE" id="PS50022"/>
    </source>
</evidence>
<feature type="compositionally biased region" description="Pro residues" evidence="1">
    <location>
        <begin position="956"/>
        <end position="979"/>
    </location>
</feature>
<protein>
    <recommendedName>
        <fullName evidence="7">Peptidase M60 domain-containing protein</fullName>
    </recommendedName>
</protein>
<evidence type="ECO:0000259" key="4">
    <source>
        <dbReference type="PROSITE" id="PS51723"/>
    </source>
</evidence>
<name>A0A1J4JUN7_9EUKA</name>
<feature type="region of interest" description="Disordered" evidence="1">
    <location>
        <begin position="955"/>
        <end position="984"/>
    </location>
</feature>
<accession>A0A1J4JUN7</accession>
<sequence>MLFFLSLIIYHSGAAPTTPIVFTNIDNQKYNDVYRYDVSMTEGSKYLVEIACTGGSHSLERFPFTNMFDGNKSSWWESGGNIGSKPINVSFTFSQPLEIGRIIFLDTRNGFPLHFKVYGTSGEESAAKLLLEQEYSSKTSEYFIIEFEKATYKTLTLEYLKSDFHHAVIDEIAFYKEDKFLEESNAIFTDGTWSELTDVSKYSIFKNIYKNHPDSETYQKIVSTADQVYANPSIKDTVFVLQQREPARNGSTLHGQSFHSGVPTGYYVTSNETIYVFCETYNNVNRPVITFNKYLDKNGDFIKEYSLSKGYNKVVVQNMIDRNLSVGYIAYMSFKASYLNGDFAPKCRFVGGKRFPFYHQGVTNLDDYVAELREWGTKKQCNYSEFYFHPEENNYPDLTIMMNKDNVLVNTVTGAMEALKRNEADGKTFDDTLNIWQLLVDRYAEYDGFDDNDESNIHHRRTGLLHSIIIAQAGKPFAWSDGFFTGYNAGARTEGICTGANNGWSYGMYHYESIFHGGWGFYHEWGHSYDNSQVVVSETTNNMYSAMMQRIDTPFSGWRIYTDDLFKRIMTKTLNITFDVGHQLGLLRQVEMFVGTKHFHSTYMRWLRENKFVNQSQFKHQLARWVTGASLCFNYNFATLLDIYYVNYTIDKELVKSVTKNLRPIPNTLKLYHDRFELYEKGKFPQLPNNVKAIIKHSTIVDNVQKIVIGLEGIENEWDYLMGYEVKTVEGEIIDYVHTSSLTILKGESAEYVITPITLDIQRLKPIRVKFDNQMTKLPKDKWNVTIYPYGMQLNSNGKDNFEPKNLLDNDPSTCLFYNKYDDPLKSVGFILDLGETTKFNGFSLHNSYDSSFGDGVNYSIYYSNDNSTWKEIPQGTNNTNALGQSKTSKNERLQINFEEYSGRYIKFLKNDLDNTNQNYAKFCDFNLYAFVKSPEVVQDPTEKDYIDYIEYTQNYPPPPDPTPGPIPKPTLTPLPTPPRASQSPLATITPLVTPSVSPLATKTLLATSEETEKEPKPTDIPLDDVPIVKPEDKEQKPLGDIIEDSTINITESINKEPNQDSNQQYVYEVKSEKNVTISFIDEGSKDFYLKPTNNNNIIINETQSEFGVILNDKTTSTIIVNQEELNMNIIGKGELNIKTDQDLDTIKIGEVTIDNGEFINLNIGKETELKMMKLNMYGKSKFNTFNDHTVSVETIILNQGASSEITNVQVSKEITISHGATMNVENVYFDSSSKMNILFDDLFKRSISIQSKGLFSSPRSIIVKYSKIIDETSEPYKYLEGGEEENGKKMVLAASEKFDECEAWASRVEFDSTTTYNSAKCFKELTLTKLYVYKDESASNKKDTMSPALLGGIVAAVVIIIITIVIIIIVVIIKKRSKRVSSSSEGKRNVYATDGTVF</sequence>
<evidence type="ECO:0008006" key="7">
    <source>
        <dbReference type="Google" id="ProtNLM"/>
    </source>
</evidence>
<evidence type="ECO:0000313" key="6">
    <source>
        <dbReference type="Proteomes" id="UP000179807"/>
    </source>
</evidence>
<keyword evidence="2" id="KW-0812">Transmembrane</keyword>
<gene>
    <name evidence="5" type="ORF">TRFO_06893</name>
</gene>
<dbReference type="Gene3D" id="2.60.120.1250">
    <property type="entry name" value="Peptidase M60, enhancin-like domain 1"/>
    <property type="match status" value="1"/>
</dbReference>
<dbReference type="InterPro" id="IPR008979">
    <property type="entry name" value="Galactose-bd-like_sf"/>
</dbReference>
<feature type="domain" description="Peptidase M60" evidence="4">
    <location>
        <begin position="259"/>
        <end position="595"/>
    </location>
</feature>
<dbReference type="PROSITE" id="PS51723">
    <property type="entry name" value="PEPTIDASE_M60"/>
    <property type="match status" value="1"/>
</dbReference>
<dbReference type="Pfam" id="PF13402">
    <property type="entry name" value="Peptidase_M60"/>
    <property type="match status" value="1"/>
</dbReference>
<evidence type="ECO:0000313" key="5">
    <source>
        <dbReference type="EMBL" id="OHT02857.1"/>
    </source>
</evidence>
<dbReference type="InterPro" id="IPR031161">
    <property type="entry name" value="Peptidase_M60_dom"/>
</dbReference>
<dbReference type="GeneID" id="94828072"/>
<dbReference type="EMBL" id="MLAK01000849">
    <property type="protein sequence ID" value="OHT02857.1"/>
    <property type="molecule type" value="Genomic_DNA"/>
</dbReference>
<dbReference type="Proteomes" id="UP000179807">
    <property type="component" value="Unassembled WGS sequence"/>
</dbReference>
<dbReference type="RefSeq" id="XP_068355993.1">
    <property type="nucleotide sequence ID" value="XM_068493368.1"/>
</dbReference>